<reference evidence="3 4" key="1">
    <citation type="submission" date="2024-01" db="EMBL/GenBank/DDBJ databases">
        <title>Comparative genomics of Cryptococcus and Kwoniella reveals pathogenesis evolution and contrasting modes of karyotype evolution via chromosome fusion or intercentromeric recombination.</title>
        <authorList>
            <person name="Coelho M.A."/>
            <person name="David-Palma M."/>
            <person name="Shea T."/>
            <person name="Bowers K."/>
            <person name="McGinley-Smith S."/>
            <person name="Mohammad A.W."/>
            <person name="Gnirke A."/>
            <person name="Yurkov A.M."/>
            <person name="Nowrousian M."/>
            <person name="Sun S."/>
            <person name="Cuomo C.A."/>
            <person name="Heitman J."/>
        </authorList>
    </citation>
    <scope>NUCLEOTIDE SEQUENCE [LARGE SCALE GENOMIC DNA]</scope>
    <source>
        <strain evidence="3 4">PYCC6329</strain>
    </source>
</reference>
<feature type="compositionally biased region" description="Low complexity" evidence="1">
    <location>
        <begin position="71"/>
        <end position="86"/>
    </location>
</feature>
<feature type="compositionally biased region" description="Low complexity" evidence="1">
    <location>
        <begin position="155"/>
        <end position="164"/>
    </location>
</feature>
<evidence type="ECO:0000256" key="2">
    <source>
        <dbReference type="SAM" id="Phobius"/>
    </source>
</evidence>
<accession>A0AAX4KUI9</accession>
<proteinExistence type="predicted"/>
<feature type="region of interest" description="Disordered" evidence="1">
    <location>
        <begin position="115"/>
        <end position="164"/>
    </location>
</feature>
<evidence type="ECO:0000256" key="1">
    <source>
        <dbReference type="SAM" id="MobiDB-lite"/>
    </source>
</evidence>
<feature type="compositionally biased region" description="Polar residues" evidence="1">
    <location>
        <begin position="120"/>
        <end position="154"/>
    </location>
</feature>
<keyword evidence="4" id="KW-1185">Reference proteome</keyword>
<gene>
    <name evidence="3" type="ORF">V865_007862</name>
</gene>
<feature type="region of interest" description="Disordered" evidence="1">
    <location>
        <begin position="544"/>
        <end position="603"/>
    </location>
</feature>
<name>A0AAX4KUI9_9TREE</name>
<keyword evidence="2" id="KW-1133">Transmembrane helix</keyword>
<dbReference type="RefSeq" id="XP_066087701.1">
    <property type="nucleotide sequence ID" value="XM_066231604.1"/>
</dbReference>
<keyword evidence="2" id="KW-0812">Transmembrane</keyword>
<feature type="compositionally biased region" description="Low complexity" evidence="1">
    <location>
        <begin position="1"/>
        <end position="29"/>
    </location>
</feature>
<dbReference type="EMBL" id="CP144091">
    <property type="protein sequence ID" value="WWD09734.1"/>
    <property type="molecule type" value="Genomic_DNA"/>
</dbReference>
<feature type="region of interest" description="Disordered" evidence="1">
    <location>
        <begin position="313"/>
        <end position="333"/>
    </location>
</feature>
<keyword evidence="2" id="KW-0472">Membrane</keyword>
<dbReference type="Proteomes" id="UP001358614">
    <property type="component" value="Chromosome 3"/>
</dbReference>
<feature type="compositionally biased region" description="Low complexity" evidence="1">
    <location>
        <begin position="563"/>
        <end position="572"/>
    </location>
</feature>
<feature type="region of interest" description="Disordered" evidence="1">
    <location>
        <begin position="1"/>
        <end position="98"/>
    </location>
</feature>
<organism evidence="3 4">
    <name type="scientific">Kwoniella europaea PYCC6329</name>
    <dbReference type="NCBI Taxonomy" id="1423913"/>
    <lineage>
        <taxon>Eukaryota</taxon>
        <taxon>Fungi</taxon>
        <taxon>Dikarya</taxon>
        <taxon>Basidiomycota</taxon>
        <taxon>Agaricomycotina</taxon>
        <taxon>Tremellomycetes</taxon>
        <taxon>Tremellales</taxon>
        <taxon>Cryptococcaceae</taxon>
        <taxon>Kwoniella</taxon>
    </lineage>
</organism>
<feature type="transmembrane region" description="Helical" evidence="2">
    <location>
        <begin position="481"/>
        <end position="505"/>
    </location>
</feature>
<protein>
    <submittedName>
        <fullName evidence="3">Uncharacterized protein</fullName>
    </submittedName>
</protein>
<evidence type="ECO:0000313" key="4">
    <source>
        <dbReference type="Proteomes" id="UP001358614"/>
    </source>
</evidence>
<dbReference type="AlphaFoldDB" id="A0AAX4KUI9"/>
<dbReference type="KEGG" id="ker:91106663"/>
<dbReference type="GeneID" id="91106663"/>
<evidence type="ECO:0000313" key="3">
    <source>
        <dbReference type="EMBL" id="WWD09734.1"/>
    </source>
</evidence>
<sequence>MSPASGNLLNPLSLSPTDPSSSSQSAGPSRMTTQSNKPPRFYLPSPSNSSPHTPVYPLSRVVSRAQSDTNAAAGSSASTSTSTSTSKDALYSRRSRSRASISNLRSALELYQIDHGVTSPDPSNFVGRSTDTDTTQGHPHGQSLQQKVFNNDDGSPSSLSPSSLIGNSKMDALVEIHRVLYRGKEDLQVKRIELTLGEEVDQVKRVVDRWFESDCVYDQPLVHLTSRESMLTHFALLHAFGTVYLPSMRPSALIIHLKEVISLLRISLLAIEEHVKSAEAEGKKKESDMTELPKSPGEEEHLLGLGLGMSEADDHPLTTRKSSPHPSRDHIALSDGSKTYDGWWKLWDVTADCKEIGEMDCYDGHYLAMIEHVIRLSLFPTYRNSTKTAPSTSHPSAYFHPKTPNPHFKHPPESIPAVPVSSFAQKIYICFYRDFVECWLDWDLRVNTMIQFNEVGKATHVRDVIDIRDLVESFVPFAKRLHLITTITGLITSLIGGILLTSLASNNQAVKVVQRGKIISVSEPIGGMKKCNNTNQDAVDEIVSKSEKDRGGTTPSGSEEKSPLNSTKSSSSAPMRIKSPIMDPQARLRKMSAPTPMTGTHNILGLEGVSLPISVKEGKSQSSAVTSVDEDST</sequence>